<dbReference type="InParanoid" id="A0A1Q3CSS2"/>
<keyword evidence="2" id="KW-0812">Transmembrane</keyword>
<feature type="transmembrane region" description="Helical" evidence="2">
    <location>
        <begin position="427"/>
        <end position="447"/>
    </location>
</feature>
<feature type="region of interest" description="Disordered" evidence="1">
    <location>
        <begin position="238"/>
        <end position="289"/>
    </location>
</feature>
<protein>
    <submittedName>
        <fullName evidence="3">Uncharacterized protein</fullName>
    </submittedName>
</protein>
<evidence type="ECO:0000256" key="1">
    <source>
        <dbReference type="SAM" id="MobiDB-lite"/>
    </source>
</evidence>
<evidence type="ECO:0000313" key="3">
    <source>
        <dbReference type="EMBL" id="GAV83212.1"/>
    </source>
</evidence>
<dbReference type="EMBL" id="BDDD01002830">
    <property type="protein sequence ID" value="GAV83212.1"/>
    <property type="molecule type" value="Genomic_DNA"/>
</dbReference>
<keyword evidence="2" id="KW-0472">Membrane</keyword>
<proteinExistence type="predicted"/>
<feature type="region of interest" description="Disordered" evidence="1">
    <location>
        <begin position="1"/>
        <end position="39"/>
    </location>
</feature>
<reference evidence="4" key="1">
    <citation type="submission" date="2016-04" db="EMBL/GenBank/DDBJ databases">
        <title>Cephalotus genome sequencing.</title>
        <authorList>
            <person name="Fukushima K."/>
            <person name="Hasebe M."/>
            <person name="Fang X."/>
        </authorList>
    </citation>
    <scope>NUCLEOTIDE SEQUENCE [LARGE SCALE GENOMIC DNA]</scope>
    <source>
        <strain evidence="4">cv. St1</strain>
    </source>
</reference>
<feature type="compositionally biased region" description="Polar residues" evidence="1">
    <location>
        <begin position="261"/>
        <end position="270"/>
    </location>
</feature>
<sequence>MAPLLSKQAPSRAGSLSDPPHPLPVGPAKAHSTPDPLVGPAPCPPAICPQGPSLAPFASASCAQAQPAPLLGCGIGPILSPLSLLGPCPSPPPSGPSAPSPAAHYSHPPLLDPCPPSLSLDPGPPPLGPIVLGQACPEVCSQNSPDPSFFPFNPFPTSLLPSPVCSFDPMSIEQSLPSVWRPPTDLFPYVPPLTFQPPLIPFVNPPVSEPPSSSDSFSPSICAVPLVPSSPLVVSSPSVSSSPRGIASPSSPNHPLDLESPFSSDPNSHNFCAPSSVSPSSRVPSKPRDLASTIELSGGTILTLPKFVSSPIRVSNPDGSPSSLPTYEPSLLFTPILPPHLLPSLSVFLTELTVSVRNPLFRTTLAGYLLPSIPSNPKNPPVLDGANPTMLMTWSLRALSDFWLSVSILTLVNCFALYHADFCFCSFVFGVMTILCPLYFSSSYIYLSFD</sequence>
<gene>
    <name evidence="3" type="ORF">CFOL_v3_26661</name>
</gene>
<keyword evidence="4" id="KW-1185">Reference proteome</keyword>
<keyword evidence="2" id="KW-1133">Transmembrane helix</keyword>
<feature type="compositionally biased region" description="Low complexity" evidence="1">
    <location>
        <begin position="274"/>
        <end position="284"/>
    </location>
</feature>
<accession>A0A1Q3CSS2</accession>
<name>A0A1Q3CSS2_CEPFO</name>
<organism evidence="3 4">
    <name type="scientific">Cephalotus follicularis</name>
    <name type="common">Albany pitcher plant</name>
    <dbReference type="NCBI Taxonomy" id="3775"/>
    <lineage>
        <taxon>Eukaryota</taxon>
        <taxon>Viridiplantae</taxon>
        <taxon>Streptophyta</taxon>
        <taxon>Embryophyta</taxon>
        <taxon>Tracheophyta</taxon>
        <taxon>Spermatophyta</taxon>
        <taxon>Magnoliopsida</taxon>
        <taxon>eudicotyledons</taxon>
        <taxon>Gunneridae</taxon>
        <taxon>Pentapetalae</taxon>
        <taxon>rosids</taxon>
        <taxon>fabids</taxon>
        <taxon>Oxalidales</taxon>
        <taxon>Cephalotaceae</taxon>
        <taxon>Cephalotus</taxon>
    </lineage>
</organism>
<dbReference type="Proteomes" id="UP000187406">
    <property type="component" value="Unassembled WGS sequence"/>
</dbReference>
<feature type="transmembrane region" description="Helical" evidence="2">
    <location>
        <begin position="402"/>
        <end position="420"/>
    </location>
</feature>
<comment type="caution">
    <text evidence="3">The sequence shown here is derived from an EMBL/GenBank/DDBJ whole genome shotgun (WGS) entry which is preliminary data.</text>
</comment>
<dbReference type="AlphaFoldDB" id="A0A1Q3CSS2"/>
<evidence type="ECO:0000313" key="4">
    <source>
        <dbReference type="Proteomes" id="UP000187406"/>
    </source>
</evidence>
<feature type="compositionally biased region" description="Low complexity" evidence="1">
    <location>
        <begin position="238"/>
        <end position="251"/>
    </location>
</feature>
<evidence type="ECO:0000256" key="2">
    <source>
        <dbReference type="SAM" id="Phobius"/>
    </source>
</evidence>